<dbReference type="Gene3D" id="3.30.40.10">
    <property type="entry name" value="Zinc/RING finger domain, C3HC4 (zinc finger)"/>
    <property type="match status" value="1"/>
</dbReference>
<dbReference type="GO" id="GO:0005737">
    <property type="term" value="C:cytoplasm"/>
    <property type="evidence" value="ECO:0007669"/>
    <property type="project" value="TreeGrafter"/>
</dbReference>
<dbReference type="InterPro" id="IPR013083">
    <property type="entry name" value="Znf_RING/FYVE/PHD"/>
</dbReference>
<dbReference type="SMART" id="SM00744">
    <property type="entry name" value="RINGv"/>
    <property type="match status" value="1"/>
</dbReference>
<dbReference type="SMART" id="SM00184">
    <property type="entry name" value="RING"/>
    <property type="match status" value="1"/>
</dbReference>
<evidence type="ECO:0000256" key="2">
    <source>
        <dbReference type="ARBA" id="ARBA00012483"/>
    </source>
</evidence>
<dbReference type="InterPro" id="IPR011016">
    <property type="entry name" value="Znf_RING-CH"/>
</dbReference>
<comment type="caution">
    <text evidence="8">The sequence shown here is derived from an EMBL/GenBank/DDBJ whole genome shotgun (WGS) entry which is preliminary data.</text>
</comment>
<dbReference type="PROSITE" id="PS50089">
    <property type="entry name" value="ZF_RING_2"/>
    <property type="match status" value="1"/>
</dbReference>
<dbReference type="Pfam" id="PF13639">
    <property type="entry name" value="zf-RING_2"/>
    <property type="match status" value="1"/>
</dbReference>
<sequence>MSMEYYPCHLHLFRCSSCDIWQPNNIINEYLQLYTKPSSSEVQAYVKFTLRTETQRIYLCTDGTQHQLSPITEDPIEEYCLSKSFDFSTFKCYDSSSRLLTKMLSQLGVVNPEFQWHQEIIKKVIDFGLEIGNKVSNMGKKILPVFVNLDLLVFHVTDERSLIESALLESRLEYEVRESNGMVPASKSAVEALVKRVRVVKDGKKRSQRVPCEERVNTDCTICLEEIGKGSSFAARMPCSHVFHEDCILRWLNESHYCPVCRFEIPTD</sequence>
<dbReference type="KEGG" id="qsa:O6P43_033048"/>
<name>A0AAD7P636_QUISA</name>
<evidence type="ECO:0000256" key="1">
    <source>
        <dbReference type="ARBA" id="ARBA00000900"/>
    </source>
</evidence>
<dbReference type="GO" id="GO:0016567">
    <property type="term" value="P:protein ubiquitination"/>
    <property type="evidence" value="ECO:0007669"/>
    <property type="project" value="TreeGrafter"/>
</dbReference>
<proteinExistence type="predicted"/>
<keyword evidence="5" id="KW-0862">Zinc</keyword>
<dbReference type="Proteomes" id="UP001163823">
    <property type="component" value="Chromosome 14"/>
</dbReference>
<dbReference type="InterPro" id="IPR001841">
    <property type="entry name" value="Znf_RING"/>
</dbReference>
<reference evidence="8" key="1">
    <citation type="journal article" date="2023" name="Science">
        <title>Elucidation of the pathway for biosynthesis of saponin adjuvants from the soapbark tree.</title>
        <authorList>
            <person name="Reed J."/>
            <person name="Orme A."/>
            <person name="El-Demerdash A."/>
            <person name="Owen C."/>
            <person name="Martin L.B.B."/>
            <person name="Misra R.C."/>
            <person name="Kikuchi S."/>
            <person name="Rejzek M."/>
            <person name="Martin A.C."/>
            <person name="Harkess A."/>
            <person name="Leebens-Mack J."/>
            <person name="Louveau T."/>
            <person name="Stephenson M.J."/>
            <person name="Osbourn A."/>
        </authorList>
    </citation>
    <scope>NUCLEOTIDE SEQUENCE</scope>
    <source>
        <strain evidence="8">S10</strain>
    </source>
</reference>
<evidence type="ECO:0000313" key="8">
    <source>
        <dbReference type="EMBL" id="KAJ7943511.1"/>
    </source>
</evidence>
<dbReference type="GO" id="GO:0008270">
    <property type="term" value="F:zinc ion binding"/>
    <property type="evidence" value="ECO:0007669"/>
    <property type="project" value="UniProtKB-KW"/>
</dbReference>
<keyword evidence="3" id="KW-0479">Metal-binding</keyword>
<evidence type="ECO:0000256" key="4">
    <source>
        <dbReference type="ARBA" id="ARBA00022771"/>
    </source>
</evidence>
<dbReference type="SUPFAM" id="SSF57850">
    <property type="entry name" value="RING/U-box"/>
    <property type="match status" value="1"/>
</dbReference>
<feature type="domain" description="RING-type" evidence="7">
    <location>
        <begin position="220"/>
        <end position="262"/>
    </location>
</feature>
<dbReference type="AlphaFoldDB" id="A0AAD7P636"/>
<dbReference type="PANTHER" id="PTHR15710:SF77">
    <property type="entry name" value="RING-H2 FINGER PROTEIN ATL21B"/>
    <property type="match status" value="1"/>
</dbReference>
<dbReference type="EMBL" id="JARAOO010000014">
    <property type="protein sequence ID" value="KAJ7943511.1"/>
    <property type="molecule type" value="Genomic_DNA"/>
</dbReference>
<comment type="catalytic activity">
    <reaction evidence="1">
        <text>S-ubiquitinyl-[E2 ubiquitin-conjugating enzyme]-L-cysteine + [acceptor protein]-L-lysine = [E2 ubiquitin-conjugating enzyme]-L-cysteine + N(6)-ubiquitinyl-[acceptor protein]-L-lysine.</text>
        <dbReference type="EC" id="2.3.2.27"/>
    </reaction>
</comment>
<gene>
    <name evidence="8" type="ORF">O6P43_033048</name>
</gene>
<evidence type="ECO:0000256" key="3">
    <source>
        <dbReference type="ARBA" id="ARBA00022723"/>
    </source>
</evidence>
<accession>A0AAD7P636</accession>
<keyword evidence="9" id="KW-1185">Reference proteome</keyword>
<keyword evidence="4 6" id="KW-0863">Zinc-finger</keyword>
<protein>
    <recommendedName>
        <fullName evidence="2">RING-type E3 ubiquitin transferase</fullName>
        <ecNumber evidence="2">2.3.2.27</ecNumber>
    </recommendedName>
</protein>
<evidence type="ECO:0000256" key="5">
    <source>
        <dbReference type="ARBA" id="ARBA00022833"/>
    </source>
</evidence>
<organism evidence="8 9">
    <name type="scientific">Quillaja saponaria</name>
    <name type="common">Soap bark tree</name>
    <dbReference type="NCBI Taxonomy" id="32244"/>
    <lineage>
        <taxon>Eukaryota</taxon>
        <taxon>Viridiplantae</taxon>
        <taxon>Streptophyta</taxon>
        <taxon>Embryophyta</taxon>
        <taxon>Tracheophyta</taxon>
        <taxon>Spermatophyta</taxon>
        <taxon>Magnoliopsida</taxon>
        <taxon>eudicotyledons</taxon>
        <taxon>Gunneridae</taxon>
        <taxon>Pentapetalae</taxon>
        <taxon>rosids</taxon>
        <taxon>fabids</taxon>
        <taxon>Fabales</taxon>
        <taxon>Quillajaceae</taxon>
        <taxon>Quillaja</taxon>
    </lineage>
</organism>
<dbReference type="GO" id="GO:0061630">
    <property type="term" value="F:ubiquitin protein ligase activity"/>
    <property type="evidence" value="ECO:0007669"/>
    <property type="project" value="UniProtKB-EC"/>
</dbReference>
<evidence type="ECO:0000313" key="9">
    <source>
        <dbReference type="Proteomes" id="UP001163823"/>
    </source>
</evidence>
<evidence type="ECO:0000256" key="6">
    <source>
        <dbReference type="PROSITE-ProRule" id="PRU00175"/>
    </source>
</evidence>
<evidence type="ECO:0000259" key="7">
    <source>
        <dbReference type="PROSITE" id="PS50089"/>
    </source>
</evidence>
<dbReference type="EC" id="2.3.2.27" evidence="2"/>
<dbReference type="PANTHER" id="PTHR15710">
    <property type="entry name" value="E3 UBIQUITIN-PROTEIN LIGASE PRAJA"/>
    <property type="match status" value="1"/>
</dbReference>